<feature type="transmembrane region" description="Helical" evidence="14">
    <location>
        <begin position="164"/>
        <end position="187"/>
    </location>
</feature>
<dbReference type="PANTHER" id="PTHR12989:SF10">
    <property type="entry name" value="DOL-P-GLC:GLC(2)MAN(9)GLCNAC(2)-PP-DOL ALPHA-1,2-GLUCOSYLTRANSFERASE-RELATED"/>
    <property type="match status" value="1"/>
</dbReference>
<proteinExistence type="inferred from homology"/>
<feature type="transmembrane region" description="Helical" evidence="14">
    <location>
        <begin position="124"/>
        <end position="144"/>
    </location>
</feature>
<gene>
    <name evidence="15" type="ORF">DIABBA_LOCUS2601</name>
</gene>
<feature type="transmembrane region" description="Helical" evidence="14">
    <location>
        <begin position="16"/>
        <end position="38"/>
    </location>
</feature>
<evidence type="ECO:0000313" key="15">
    <source>
        <dbReference type="EMBL" id="CAG9828700.1"/>
    </source>
</evidence>
<evidence type="ECO:0000256" key="5">
    <source>
        <dbReference type="ARBA" id="ARBA00018512"/>
    </source>
</evidence>
<keyword evidence="9" id="KW-0256">Endoplasmic reticulum</keyword>
<evidence type="ECO:0000256" key="8">
    <source>
        <dbReference type="ARBA" id="ARBA00022692"/>
    </source>
</evidence>
<protein>
    <recommendedName>
        <fullName evidence="5 14">Dol-P-Glc:Glc(2)Man(9)GlcNAc(2)-PP-Dol alpha-1,2-glucosyltransferase</fullName>
        <ecNumber evidence="4 14">2.4.1.256</ecNumber>
    </recommendedName>
</protein>
<feature type="transmembrane region" description="Helical" evidence="14">
    <location>
        <begin position="278"/>
        <end position="298"/>
    </location>
</feature>
<evidence type="ECO:0000256" key="13">
    <source>
        <dbReference type="ARBA" id="ARBA00048064"/>
    </source>
</evidence>
<dbReference type="PANTHER" id="PTHR12989">
    <property type="entry name" value="ALPHA-1,2-GLUCOSYLTRANSFERASE ALG10"/>
    <property type="match status" value="1"/>
</dbReference>
<feature type="transmembrane region" description="Helical" evidence="14">
    <location>
        <begin position="420"/>
        <end position="436"/>
    </location>
</feature>
<evidence type="ECO:0000256" key="6">
    <source>
        <dbReference type="ARBA" id="ARBA00022676"/>
    </source>
</evidence>
<comment type="catalytic activity">
    <reaction evidence="13">
        <text>an alpha-D-Glc-(1-&gt;3)-alpha-D-Glc-(1-&gt;3)-alpha-D-Man-(1-&gt;2)-alpha-D-Man-(1-&gt;2)-alpha-D-Man-(1-&gt;3)-[alpha-D-Man-(1-&gt;2)-alpha-D-Man-(1-&gt;3)-[alpha-D-Man-(1-&gt;2)-alpha-D-Man-(1-&gt;6)]-alpha-D-Man-(1-&gt;6)]-beta-D-Man-(1-&gt;4)-beta-D-GlcNAc-(1-&gt;4)-alpha-D-GlcNAc-diphospho-di-trans,poly-cis-dolichol + a di-trans,poly-cis-dolichyl beta-D-glucosyl phosphate = a alpha-D-Glc-(1-&gt;2)-alpha-D-Glc-(1-&gt;3)-alpha-D-Glc-(1-&gt;3)-alpha-D-Man-(1-&gt;2)-alpha-D-Man-(1-&gt;2)-alpha-D-Man-(1-&gt;3)-[alpha-D-Man-(1-&gt;2)-alpha-D-Man-(1-&gt;3)-[alpha-D-Man-(1-&gt;2)-alpha-D-Man-(1-&gt;6)]-alpha-D-Man-(1-&gt;6)]-beta-D-Man-(1-&gt;4)-beta-D-GlcNAc-(1-&gt;4)-alpha-D-GlcNAc-diphospho-di-trans,poly-cis-dolichol + a di-trans,poly-cis-dolichyl phosphate + H(+)</text>
        <dbReference type="Rhea" id="RHEA:29543"/>
        <dbReference type="Rhea" id="RHEA-COMP:19498"/>
        <dbReference type="Rhea" id="RHEA-COMP:19502"/>
        <dbReference type="Rhea" id="RHEA-COMP:19512"/>
        <dbReference type="Rhea" id="RHEA-COMP:19522"/>
        <dbReference type="ChEBI" id="CHEBI:15378"/>
        <dbReference type="ChEBI" id="CHEBI:57525"/>
        <dbReference type="ChEBI" id="CHEBI:57683"/>
        <dbReference type="ChEBI" id="CHEBI:132522"/>
        <dbReference type="ChEBI" id="CHEBI:132523"/>
        <dbReference type="EC" id="2.4.1.256"/>
    </reaction>
    <physiologicalReaction direction="left-to-right" evidence="13">
        <dbReference type="Rhea" id="RHEA:29544"/>
    </physiologicalReaction>
</comment>
<evidence type="ECO:0000256" key="9">
    <source>
        <dbReference type="ARBA" id="ARBA00022824"/>
    </source>
</evidence>
<comment type="subcellular location">
    <subcellularLocation>
        <location evidence="1">Endoplasmic reticulum membrane</location>
        <topology evidence="1">Multi-pass membrane protein</topology>
    </subcellularLocation>
</comment>
<evidence type="ECO:0000256" key="10">
    <source>
        <dbReference type="ARBA" id="ARBA00022989"/>
    </source>
</evidence>
<evidence type="ECO:0000256" key="3">
    <source>
        <dbReference type="ARBA" id="ARBA00010600"/>
    </source>
</evidence>
<feature type="transmembrane region" description="Helical" evidence="14">
    <location>
        <begin position="310"/>
        <end position="334"/>
    </location>
</feature>
<evidence type="ECO:0000313" key="16">
    <source>
        <dbReference type="Proteomes" id="UP001153709"/>
    </source>
</evidence>
<keyword evidence="10 14" id="KW-1133">Transmembrane helix</keyword>
<reference evidence="15" key="1">
    <citation type="submission" date="2022-01" db="EMBL/GenBank/DDBJ databases">
        <authorList>
            <person name="King R."/>
        </authorList>
    </citation>
    <scope>NUCLEOTIDE SEQUENCE</scope>
</reference>
<comment type="function">
    <text evidence="12">Dol-P-Glc:Glc(2)Man(9)GlcNAc(2)-PP-Dol alpha-1,2-glucosyltransferase that operates in the biosynthetic pathway of dolichol-linked oligosaccharides, the glycan precursors employed in protein asparagine (N)-glycosylation. The assembly of dolichol-linked oligosaccharides begins on the cytosolic side of the endoplasmic reticulum membrane and finishes in its lumen. The sequential addition of sugars to dolichol pyrophosphate produces dolichol-linked oligosaccharides containing fourteen sugars, including two GlcNAcs, nine mannoses and three glucoses. Once assembled, the oligosaccharide is transferred from the lipid to nascent proteins by oligosaccharyltransferases. In the lumen of the endoplasmic reticulum, adds the third and last glucose residue from dolichyl phosphate glucose (Dol-P-Glc) onto the lipid-linked oligosaccharide intermediate Glc(2)Man(9)GlcNAc(2)-PP-Dol to produce Glc(3)Man(9)GlcNAc(2)-PP-Dol.</text>
</comment>
<dbReference type="EC" id="2.4.1.256" evidence="4 14"/>
<keyword evidence="7" id="KW-0808">Transferase</keyword>
<evidence type="ECO:0000256" key="12">
    <source>
        <dbReference type="ARBA" id="ARBA00044727"/>
    </source>
</evidence>
<evidence type="ECO:0000256" key="1">
    <source>
        <dbReference type="ARBA" id="ARBA00004477"/>
    </source>
</evidence>
<dbReference type="InterPro" id="IPR016900">
    <property type="entry name" value="Alg10"/>
</dbReference>
<dbReference type="AlphaFoldDB" id="A0A9N9SVB3"/>
<dbReference type="PIRSF" id="PIRSF028810">
    <property type="entry name" value="Alpha1_2_glucosyltferase_Alg10"/>
    <property type="match status" value="1"/>
</dbReference>
<dbReference type="GO" id="GO:0106073">
    <property type="term" value="F:dolichyl pyrophosphate Glc2Man9GlcNAc2 alpha-1,2-glucosyltransferase activity"/>
    <property type="evidence" value="ECO:0007669"/>
    <property type="project" value="UniProtKB-UniRule"/>
</dbReference>
<evidence type="ECO:0000256" key="2">
    <source>
        <dbReference type="ARBA" id="ARBA00004922"/>
    </source>
</evidence>
<feature type="transmembrane region" description="Helical" evidence="14">
    <location>
        <begin position="382"/>
        <end position="400"/>
    </location>
</feature>
<accession>A0A9N9SVB3</accession>
<sequence length="462" mass="54672">MLFHKMCLKKLKLSHMFFINSLVVFVAVSVTIFNYIYLTSNMIIDEEFHLPLGKLYCNFDFFVWDPKVTTLPGLYIVSSMIMGPLSLCTTYWLRFVSLVFSIINILLFYVLFDIYDKHEWGNIFSSLTLALLPPLYFFSHVYYTDVVSLTMVLLMMVASEKKCHYMGAIFGMAAIICRQTNIIWLLLISGKYALTEMYNCCSDKETLRRGIPVIEFITFLTETIKNPLNKLRKMTTTFWCNVMWYIAIMLIFLGFLIYNGGIVVGDKTAHVSTIHIPQLFYFSLFCLIFSWPHFVGEVSSFLAFSRKHKIGIIVVTLLGFLIVMFNTQVHPYLLADNRHYMFYIWNRFYQKYVLFKYAIVPVYIFAWYVIVKLLYDKDDITFLFFYLVCTTIVLVTQKLIEVRYFLIPYILFRLRLKSNANNAFNLVLEFVTYLLINRITLQLFFTKVITWNDYSEFQRIIW</sequence>
<evidence type="ECO:0000256" key="4">
    <source>
        <dbReference type="ARBA" id="ARBA00011967"/>
    </source>
</evidence>
<evidence type="ECO:0000256" key="7">
    <source>
        <dbReference type="ARBA" id="ARBA00022679"/>
    </source>
</evidence>
<dbReference type="Proteomes" id="UP001153709">
    <property type="component" value="Chromosome 10"/>
</dbReference>
<evidence type="ECO:0000256" key="14">
    <source>
        <dbReference type="PIRNR" id="PIRNR028810"/>
    </source>
</evidence>
<keyword evidence="16" id="KW-1185">Reference proteome</keyword>
<keyword evidence="11 14" id="KW-0472">Membrane</keyword>
<comment type="caution">
    <text evidence="14">Lacks conserved residue(s) required for the propagation of feature annotation.</text>
</comment>
<comment type="similarity">
    <text evidence="3 14">Belongs to the ALG10 glucosyltransferase family.</text>
</comment>
<dbReference type="EMBL" id="OU898285">
    <property type="protein sequence ID" value="CAG9828700.1"/>
    <property type="molecule type" value="Genomic_DNA"/>
</dbReference>
<keyword evidence="8 14" id="KW-0812">Transmembrane</keyword>
<feature type="transmembrane region" description="Helical" evidence="14">
    <location>
        <begin position="354"/>
        <end position="375"/>
    </location>
</feature>
<feature type="transmembrane region" description="Helical" evidence="14">
    <location>
        <begin position="91"/>
        <end position="112"/>
    </location>
</feature>
<name>A0A9N9SVB3_DIABA</name>
<keyword evidence="6 14" id="KW-0328">Glycosyltransferase</keyword>
<evidence type="ECO:0000256" key="11">
    <source>
        <dbReference type="ARBA" id="ARBA00023136"/>
    </source>
</evidence>
<dbReference type="OrthoDB" id="4769at2759"/>
<feature type="transmembrane region" description="Helical" evidence="14">
    <location>
        <begin position="238"/>
        <end position="258"/>
    </location>
</feature>
<dbReference type="GO" id="GO:0006488">
    <property type="term" value="P:dolichol-linked oligosaccharide biosynthetic process"/>
    <property type="evidence" value="ECO:0007669"/>
    <property type="project" value="UniProtKB-UniRule"/>
</dbReference>
<organism evidence="15 16">
    <name type="scientific">Diabrotica balteata</name>
    <name type="common">Banded cucumber beetle</name>
    <dbReference type="NCBI Taxonomy" id="107213"/>
    <lineage>
        <taxon>Eukaryota</taxon>
        <taxon>Metazoa</taxon>
        <taxon>Ecdysozoa</taxon>
        <taxon>Arthropoda</taxon>
        <taxon>Hexapoda</taxon>
        <taxon>Insecta</taxon>
        <taxon>Pterygota</taxon>
        <taxon>Neoptera</taxon>
        <taxon>Endopterygota</taxon>
        <taxon>Coleoptera</taxon>
        <taxon>Polyphaga</taxon>
        <taxon>Cucujiformia</taxon>
        <taxon>Chrysomeloidea</taxon>
        <taxon>Chrysomelidae</taxon>
        <taxon>Galerucinae</taxon>
        <taxon>Diabroticina</taxon>
        <taxon>Diabroticites</taxon>
        <taxon>Diabrotica</taxon>
    </lineage>
</organism>
<comment type="pathway">
    <text evidence="2">Protein modification; protein glycosylation.</text>
</comment>
<dbReference type="Pfam" id="PF04922">
    <property type="entry name" value="DIE2_ALG10"/>
    <property type="match status" value="1"/>
</dbReference>
<dbReference type="GO" id="GO:0005789">
    <property type="term" value="C:endoplasmic reticulum membrane"/>
    <property type="evidence" value="ECO:0007669"/>
    <property type="project" value="UniProtKB-SubCell"/>
</dbReference>